<dbReference type="EMBL" id="CP002859">
    <property type="protein sequence ID" value="AEI47309.1"/>
    <property type="molecule type" value="Genomic_DNA"/>
</dbReference>
<dbReference type="Pfam" id="PF06283">
    <property type="entry name" value="ThuA"/>
    <property type="match status" value="1"/>
</dbReference>
<name>A0A7U4E4Q1_RUNSL</name>
<dbReference type="KEGG" id="rsi:Runsl_0872"/>
<reference evidence="3" key="1">
    <citation type="submission" date="2011-06" db="EMBL/GenBank/DDBJ databases">
        <title>The complete genome of chromosome of Runella slithyformis DSM 19594.</title>
        <authorList>
            <consortium name="US DOE Joint Genome Institute (JGI-PGF)"/>
            <person name="Lucas S."/>
            <person name="Han J."/>
            <person name="Lapidus A."/>
            <person name="Bruce D."/>
            <person name="Goodwin L."/>
            <person name="Pitluck S."/>
            <person name="Peters L."/>
            <person name="Kyrpides N."/>
            <person name="Mavromatis K."/>
            <person name="Ivanova N."/>
            <person name="Ovchinnikova G."/>
            <person name="Zhang X."/>
            <person name="Misra M."/>
            <person name="Detter J.C."/>
            <person name="Tapia R."/>
            <person name="Han C."/>
            <person name="Land M."/>
            <person name="Hauser L."/>
            <person name="Markowitz V."/>
            <person name="Cheng J.-F."/>
            <person name="Hugenholtz P."/>
            <person name="Woyke T."/>
            <person name="Wu D."/>
            <person name="Tindall B."/>
            <person name="Faehrich R."/>
            <person name="Brambilla E."/>
            <person name="Klenk H.-P."/>
            <person name="Eisen J.A."/>
        </authorList>
    </citation>
    <scope>NUCLEOTIDE SEQUENCE [LARGE SCALE GENOMIC DNA]</scope>
    <source>
        <strain evidence="3">ATCC 29530 / DSM 19594 / LMG 11500 / NCIMB 11436 / LSU 4</strain>
    </source>
</reference>
<sequence>MKRILRRIVVSHRLTGLIVCLGMAALFAFESPQPAALLKEKPLVVFVAGDHEYSGEQTLPLIAAELAKNYGLRTKVLKSYPDQNAEKDIPGLEALKEADLAIFFLRWRQLPPEQLQYIDEYLNSGKPVMGFRTSTHAFNFPKGHPSEAWNAFGERAFGSPPGWGKAGHTHYGHNSTTDVTVIAEAAKHPILTGVPASFHAASWLYRVRPDYPPQDAVPLLLGKSVNPDKAAIDNPVAWTWKNKANAKVFFTTLGHPEDFRQEGVQRLTVNAVHWLLGKPVPKKWKGKIDINVPYRGIVK</sequence>
<dbReference type="AlphaFoldDB" id="A0A7U4E4Q1"/>
<evidence type="ECO:0000259" key="1">
    <source>
        <dbReference type="Pfam" id="PF06283"/>
    </source>
</evidence>
<keyword evidence="3" id="KW-1185">Reference proteome</keyword>
<proteinExistence type="predicted"/>
<reference evidence="2 3" key="2">
    <citation type="journal article" date="2012" name="Stand. Genomic Sci.">
        <title>Complete genome sequence of the aquatic bacterium Runella slithyformis type strain (LSU 4(T)).</title>
        <authorList>
            <person name="Copeland A."/>
            <person name="Zhang X."/>
            <person name="Misra M."/>
            <person name="Lapidus A."/>
            <person name="Nolan M."/>
            <person name="Lucas S."/>
            <person name="Deshpande S."/>
            <person name="Cheng J.F."/>
            <person name="Tapia R."/>
            <person name="Goodwin L.A."/>
            <person name="Pitluck S."/>
            <person name="Liolios K."/>
            <person name="Pagani I."/>
            <person name="Ivanova N."/>
            <person name="Mikhailova N."/>
            <person name="Pati A."/>
            <person name="Chen A."/>
            <person name="Palaniappan K."/>
            <person name="Land M."/>
            <person name="Hauser L."/>
            <person name="Pan C."/>
            <person name="Jeffries C.D."/>
            <person name="Detter J.C."/>
            <person name="Brambilla E.M."/>
            <person name="Rohde M."/>
            <person name="Djao O.D."/>
            <person name="Goker M."/>
            <person name="Sikorski J."/>
            <person name="Tindall B.J."/>
            <person name="Woyke T."/>
            <person name="Bristow J."/>
            <person name="Eisen J.A."/>
            <person name="Markowitz V."/>
            <person name="Hugenholtz P."/>
            <person name="Kyrpides N.C."/>
            <person name="Klenk H.P."/>
            <person name="Mavromatis K."/>
        </authorList>
    </citation>
    <scope>NUCLEOTIDE SEQUENCE [LARGE SCALE GENOMIC DNA]</scope>
    <source>
        <strain evidence="3">ATCC 29530 / DSM 19594 / LMG 11500 / NCIMB 11436 / LSU 4</strain>
    </source>
</reference>
<dbReference type="InterPro" id="IPR029062">
    <property type="entry name" value="Class_I_gatase-like"/>
</dbReference>
<dbReference type="Gene3D" id="3.40.50.880">
    <property type="match status" value="1"/>
</dbReference>
<feature type="domain" description="ThuA-like" evidence="1">
    <location>
        <begin position="89"/>
        <end position="274"/>
    </location>
</feature>
<dbReference type="SUPFAM" id="SSF52317">
    <property type="entry name" value="Class I glutamine amidotransferase-like"/>
    <property type="match status" value="1"/>
</dbReference>
<gene>
    <name evidence="2" type="ordered locus">Runsl_0872</name>
</gene>
<evidence type="ECO:0000313" key="2">
    <source>
        <dbReference type="EMBL" id="AEI47309.1"/>
    </source>
</evidence>
<protein>
    <recommendedName>
        <fullName evidence="1">ThuA-like domain-containing protein</fullName>
    </recommendedName>
</protein>
<evidence type="ECO:0000313" key="3">
    <source>
        <dbReference type="Proteomes" id="UP000000493"/>
    </source>
</evidence>
<dbReference type="Proteomes" id="UP000000493">
    <property type="component" value="Chromosome"/>
</dbReference>
<dbReference type="InterPro" id="IPR029010">
    <property type="entry name" value="ThuA-like"/>
</dbReference>
<organism evidence="2 3">
    <name type="scientific">Runella slithyformis (strain ATCC 29530 / DSM 19594 / LMG 11500 / NCIMB 11436 / LSU 4)</name>
    <dbReference type="NCBI Taxonomy" id="761193"/>
    <lineage>
        <taxon>Bacteria</taxon>
        <taxon>Pseudomonadati</taxon>
        <taxon>Bacteroidota</taxon>
        <taxon>Cytophagia</taxon>
        <taxon>Cytophagales</taxon>
        <taxon>Spirosomataceae</taxon>
        <taxon>Runella</taxon>
    </lineage>
</organism>
<accession>A0A7U4E4Q1</accession>